<organism evidence="1 2">
    <name type="scientific">Pluteus cervinus</name>
    <dbReference type="NCBI Taxonomy" id="181527"/>
    <lineage>
        <taxon>Eukaryota</taxon>
        <taxon>Fungi</taxon>
        <taxon>Dikarya</taxon>
        <taxon>Basidiomycota</taxon>
        <taxon>Agaricomycotina</taxon>
        <taxon>Agaricomycetes</taxon>
        <taxon>Agaricomycetidae</taxon>
        <taxon>Agaricales</taxon>
        <taxon>Pluteineae</taxon>
        <taxon>Pluteaceae</taxon>
        <taxon>Pluteus</taxon>
    </lineage>
</organism>
<gene>
    <name evidence="1" type="ORF">BDN72DRAFT_616353</name>
</gene>
<keyword evidence="2" id="KW-1185">Reference proteome</keyword>
<dbReference type="EMBL" id="ML208332">
    <property type="protein sequence ID" value="TFK69352.1"/>
    <property type="molecule type" value="Genomic_DNA"/>
</dbReference>
<accession>A0ACD3AWK4</accession>
<name>A0ACD3AWK4_9AGAR</name>
<reference evidence="1 2" key="1">
    <citation type="journal article" date="2019" name="Nat. Ecol. Evol.">
        <title>Megaphylogeny resolves global patterns of mushroom evolution.</title>
        <authorList>
            <person name="Varga T."/>
            <person name="Krizsan K."/>
            <person name="Foldi C."/>
            <person name="Dima B."/>
            <person name="Sanchez-Garcia M."/>
            <person name="Sanchez-Ramirez S."/>
            <person name="Szollosi G.J."/>
            <person name="Szarkandi J.G."/>
            <person name="Papp V."/>
            <person name="Albert L."/>
            <person name="Andreopoulos W."/>
            <person name="Angelini C."/>
            <person name="Antonin V."/>
            <person name="Barry K.W."/>
            <person name="Bougher N.L."/>
            <person name="Buchanan P."/>
            <person name="Buyck B."/>
            <person name="Bense V."/>
            <person name="Catcheside P."/>
            <person name="Chovatia M."/>
            <person name="Cooper J."/>
            <person name="Damon W."/>
            <person name="Desjardin D."/>
            <person name="Finy P."/>
            <person name="Geml J."/>
            <person name="Haridas S."/>
            <person name="Hughes K."/>
            <person name="Justo A."/>
            <person name="Karasinski D."/>
            <person name="Kautmanova I."/>
            <person name="Kiss B."/>
            <person name="Kocsube S."/>
            <person name="Kotiranta H."/>
            <person name="LaButti K.M."/>
            <person name="Lechner B.E."/>
            <person name="Liimatainen K."/>
            <person name="Lipzen A."/>
            <person name="Lukacs Z."/>
            <person name="Mihaltcheva S."/>
            <person name="Morgado L.N."/>
            <person name="Niskanen T."/>
            <person name="Noordeloos M.E."/>
            <person name="Ohm R.A."/>
            <person name="Ortiz-Santana B."/>
            <person name="Ovrebo C."/>
            <person name="Racz N."/>
            <person name="Riley R."/>
            <person name="Savchenko A."/>
            <person name="Shiryaev A."/>
            <person name="Soop K."/>
            <person name="Spirin V."/>
            <person name="Szebenyi C."/>
            <person name="Tomsovsky M."/>
            <person name="Tulloss R.E."/>
            <person name="Uehling J."/>
            <person name="Grigoriev I.V."/>
            <person name="Vagvolgyi C."/>
            <person name="Papp T."/>
            <person name="Martin F.M."/>
            <person name="Miettinen O."/>
            <person name="Hibbett D.S."/>
            <person name="Nagy L.G."/>
        </authorList>
    </citation>
    <scope>NUCLEOTIDE SEQUENCE [LARGE SCALE GENOMIC DNA]</scope>
    <source>
        <strain evidence="1 2">NL-1719</strain>
    </source>
</reference>
<evidence type="ECO:0000313" key="1">
    <source>
        <dbReference type="EMBL" id="TFK69352.1"/>
    </source>
</evidence>
<sequence length="380" mass="41673">MQLAILVLVSVLGGVASTPLQVPLGTELNPYPTKPKVTFKEDGTFKVTVFSDLHFGENPWDDWGPVQDQNSINLINRVLAEEKPDYAVINGDLVTGENTFKENATTLIDQIVAPFINASVPFSTSQGNHDNQANITHEEEILREQSLTELSYTRLAPPGIGGDHGPGNYWVPIYRSANDQSPVLILWFFDSRGGVKTSTDPVPDWVDASVAGWVESETKLMESAWGPASERGAVAFVHIPPHIAKPLQDNLDSTKNPGDNEDYLGDGSMQNPADTTFWDALTLNVKNLHAVVSGHDHGNNWCARNTDKNVVFCFNKHSGYGGYNRGWVHGVRNLFFTSPDPTVGVKTWIREEDGTVKASVTLDSNYVLVLQALPRAVPVL</sequence>
<evidence type="ECO:0000313" key="2">
    <source>
        <dbReference type="Proteomes" id="UP000308600"/>
    </source>
</evidence>
<dbReference type="Proteomes" id="UP000308600">
    <property type="component" value="Unassembled WGS sequence"/>
</dbReference>
<proteinExistence type="predicted"/>
<protein>
    <submittedName>
        <fullName evidence="1">Metallo-dependent phosphatase</fullName>
    </submittedName>
</protein>